<protein>
    <submittedName>
        <fullName evidence="1">Uncharacterized protein</fullName>
    </submittedName>
</protein>
<evidence type="ECO:0000313" key="2">
    <source>
        <dbReference type="Proteomes" id="UP000660729"/>
    </source>
</evidence>
<proteinExistence type="predicted"/>
<evidence type="ECO:0000313" key="1">
    <source>
        <dbReference type="EMBL" id="KAF7195921.1"/>
    </source>
</evidence>
<organism evidence="1 2">
    <name type="scientific">Pseudocercospora fuligena</name>
    <dbReference type="NCBI Taxonomy" id="685502"/>
    <lineage>
        <taxon>Eukaryota</taxon>
        <taxon>Fungi</taxon>
        <taxon>Dikarya</taxon>
        <taxon>Ascomycota</taxon>
        <taxon>Pezizomycotina</taxon>
        <taxon>Dothideomycetes</taxon>
        <taxon>Dothideomycetidae</taxon>
        <taxon>Mycosphaerellales</taxon>
        <taxon>Mycosphaerellaceae</taxon>
        <taxon>Pseudocercospora</taxon>
    </lineage>
</organism>
<reference evidence="1" key="1">
    <citation type="submission" date="2020-04" db="EMBL/GenBank/DDBJ databases">
        <title>Draft genome resource of the tomato pathogen Pseudocercospora fuligena.</title>
        <authorList>
            <person name="Zaccaron A."/>
        </authorList>
    </citation>
    <scope>NUCLEOTIDE SEQUENCE</scope>
    <source>
        <strain evidence="1">PF001</strain>
    </source>
</reference>
<dbReference type="AlphaFoldDB" id="A0A8H6RTF9"/>
<keyword evidence="2" id="KW-1185">Reference proteome</keyword>
<name>A0A8H6RTF9_9PEZI</name>
<comment type="caution">
    <text evidence="1">The sequence shown here is derived from an EMBL/GenBank/DDBJ whole genome shotgun (WGS) entry which is preliminary data.</text>
</comment>
<dbReference type="EMBL" id="JABCIY010000035">
    <property type="protein sequence ID" value="KAF7195921.1"/>
    <property type="molecule type" value="Genomic_DNA"/>
</dbReference>
<sequence length="256" mass="28508">MPLPESTIEANAARDKVLESLKIVAGPCYIHPSRPFCNCPTAIRNLPRLDHNTNKRVWYCLTLEALLLDKQHAWNYNGDKASHDAFVAAEGVTPKHFIKDHLQNSFLPSQALAPSGKLSDTIKATLDLWLARNKQWRELYGDRPTAARQWAPDEYGGGVPIRDRRLDAASARVGDIAVERVTLPAAIRVMGHGEHKFQVVFTKTEPGDGAGVTPYGVTVCEVEWCHAECEVGQAWLERNLQRVARNALAELLQREG</sequence>
<accession>A0A8H6RTF9</accession>
<dbReference type="Proteomes" id="UP000660729">
    <property type="component" value="Unassembled WGS sequence"/>
</dbReference>
<dbReference type="OrthoDB" id="10472438at2759"/>
<gene>
    <name evidence="1" type="ORF">HII31_02801</name>
</gene>